<comment type="function">
    <text evidence="2">May be involved in the metabolism of insect hormones and in the breakdown of synthetic insecticides.</text>
</comment>
<evidence type="ECO:0000256" key="7">
    <source>
        <dbReference type="ARBA" id="ARBA00022723"/>
    </source>
</evidence>
<dbReference type="GO" id="GO:0016705">
    <property type="term" value="F:oxidoreductase activity, acting on paired donors, with incorporation or reduction of molecular oxygen"/>
    <property type="evidence" value="ECO:0007669"/>
    <property type="project" value="InterPro"/>
</dbReference>
<dbReference type="OrthoDB" id="1470350at2759"/>
<dbReference type="Proteomes" id="UP000515158">
    <property type="component" value="Unplaced"/>
</dbReference>
<evidence type="ECO:0000256" key="6">
    <source>
        <dbReference type="ARBA" id="ARBA00022617"/>
    </source>
</evidence>
<evidence type="ECO:0000256" key="3">
    <source>
        <dbReference type="ARBA" id="ARBA00004174"/>
    </source>
</evidence>
<evidence type="ECO:0000256" key="5">
    <source>
        <dbReference type="ARBA" id="ARBA00010617"/>
    </source>
</evidence>
<evidence type="ECO:0000313" key="14">
    <source>
        <dbReference type="RefSeq" id="XP_034234397.1"/>
    </source>
</evidence>
<evidence type="ECO:0000256" key="10">
    <source>
        <dbReference type="ARBA" id="ARBA00023033"/>
    </source>
</evidence>
<keyword evidence="6 11" id="KW-0349">Heme</keyword>
<sequence length="562" mass="63525">MDLTAVLAVLGLALASLYTWFRFAFGERLALAEKVPGPPSYPLIGHLYLLSSDMSKMFRNTVEIGKKSPEKVVRLGWMHRVAVALWNPDDVEVILGSSQMLDKSQDYRFFKPWLGDGLLISSGDTWRSHRRLIAPTFHIHVLKQFVHLFNRNSKALCEKLSPLTGQAIDAHDYLSEATVEILLETAMGVDRSTQKRGLEYASAVMKMCYILHRRHFRPWLWPDILFGLSEDGRRQQRLLTIIHGLTHDVVKKRKEERKQGITAGLYRRAAGGAEQNALLQDSTADCTNDSVMSDGLALGLKDDLDEDVGEKKRIAFLDQLLDAAEDGVVLSDKEVEEEVNTIMFEGHDTTAAASSFFLCIMGVQHDVQDRCAAELKDIFGHSDRPATFQDTLQMKYLERCIMETLRLFPPVPILARRLTEDVKIKSGYVLPESTTVILAPFMVHRDPDTYPNPEKFDPDNFLPERCADRHYYSFIPFSAGPRSCVGRKYAMLKLKILISTILRKFEVRSDIPYTDYQLVGDIILKRKEGFPLRLYPRVFDKAPVMVPRAEATAASVGAAEAS</sequence>
<evidence type="ECO:0000256" key="2">
    <source>
        <dbReference type="ARBA" id="ARBA00003690"/>
    </source>
</evidence>
<dbReference type="InParanoid" id="A0A6P8YKC6"/>
<accession>A0A6P8YKC6</accession>
<keyword evidence="10 12" id="KW-0503">Monooxygenase</keyword>
<dbReference type="KEGG" id="tpal:117641304"/>
<keyword evidence="13" id="KW-1185">Reference proteome</keyword>
<keyword evidence="7 11" id="KW-0479">Metal-binding</keyword>
<dbReference type="InterPro" id="IPR001128">
    <property type="entry name" value="Cyt_P450"/>
</dbReference>
<evidence type="ECO:0000256" key="1">
    <source>
        <dbReference type="ARBA" id="ARBA00001971"/>
    </source>
</evidence>
<keyword evidence="8 12" id="KW-0560">Oxidoreductase</keyword>
<evidence type="ECO:0000256" key="4">
    <source>
        <dbReference type="ARBA" id="ARBA00004406"/>
    </source>
</evidence>
<dbReference type="GeneID" id="117641304"/>
<dbReference type="PRINTS" id="PR00385">
    <property type="entry name" value="P450"/>
</dbReference>
<dbReference type="InterPro" id="IPR050196">
    <property type="entry name" value="Cytochrome_P450_Monoox"/>
</dbReference>
<dbReference type="GO" id="GO:0020037">
    <property type="term" value="F:heme binding"/>
    <property type="evidence" value="ECO:0007669"/>
    <property type="project" value="InterPro"/>
</dbReference>
<protein>
    <submittedName>
        <fullName evidence="14">Cytochrome P450 4g15-like</fullName>
    </submittedName>
</protein>
<dbReference type="PRINTS" id="PR00465">
    <property type="entry name" value="EP450IV"/>
</dbReference>
<dbReference type="RefSeq" id="XP_034234397.1">
    <property type="nucleotide sequence ID" value="XM_034378506.1"/>
</dbReference>
<dbReference type="AlphaFoldDB" id="A0A6P8YKC6"/>
<feature type="binding site" description="axial binding residue" evidence="11">
    <location>
        <position position="484"/>
    </location>
    <ligand>
        <name>heme</name>
        <dbReference type="ChEBI" id="CHEBI:30413"/>
    </ligand>
    <ligandPart>
        <name>Fe</name>
        <dbReference type="ChEBI" id="CHEBI:18248"/>
    </ligandPart>
</feature>
<dbReference type="Gene3D" id="1.10.630.10">
    <property type="entry name" value="Cytochrome P450"/>
    <property type="match status" value="1"/>
</dbReference>
<dbReference type="GO" id="GO:0004497">
    <property type="term" value="F:monooxygenase activity"/>
    <property type="evidence" value="ECO:0007669"/>
    <property type="project" value="UniProtKB-KW"/>
</dbReference>
<dbReference type="Pfam" id="PF00067">
    <property type="entry name" value="p450"/>
    <property type="match status" value="1"/>
</dbReference>
<name>A0A6P8YKC6_THRPL</name>
<dbReference type="CDD" id="cd20628">
    <property type="entry name" value="CYP4"/>
    <property type="match status" value="1"/>
</dbReference>
<reference evidence="14" key="1">
    <citation type="submission" date="2025-08" db="UniProtKB">
        <authorList>
            <consortium name="RefSeq"/>
        </authorList>
    </citation>
    <scope>IDENTIFICATION</scope>
    <source>
        <tissue evidence="14">Total insect</tissue>
    </source>
</reference>
<dbReference type="PANTHER" id="PTHR24291">
    <property type="entry name" value="CYTOCHROME P450 FAMILY 4"/>
    <property type="match status" value="1"/>
</dbReference>
<dbReference type="PANTHER" id="PTHR24291:SF106">
    <property type="entry name" value="CYTOCHROME P450 4G1-RELATED"/>
    <property type="match status" value="1"/>
</dbReference>
<dbReference type="GO" id="GO:0005789">
    <property type="term" value="C:endoplasmic reticulum membrane"/>
    <property type="evidence" value="ECO:0007669"/>
    <property type="project" value="UniProtKB-SubCell"/>
</dbReference>
<evidence type="ECO:0000256" key="12">
    <source>
        <dbReference type="RuleBase" id="RU000461"/>
    </source>
</evidence>
<evidence type="ECO:0000256" key="8">
    <source>
        <dbReference type="ARBA" id="ARBA00023002"/>
    </source>
</evidence>
<comment type="subcellular location">
    <subcellularLocation>
        <location evidence="4">Endoplasmic reticulum membrane</location>
        <topology evidence="4">Peripheral membrane protein</topology>
    </subcellularLocation>
    <subcellularLocation>
        <location evidence="3">Microsome membrane</location>
        <topology evidence="3">Peripheral membrane protein</topology>
    </subcellularLocation>
</comment>
<dbReference type="SUPFAM" id="SSF48264">
    <property type="entry name" value="Cytochrome P450"/>
    <property type="match status" value="1"/>
</dbReference>
<dbReference type="GO" id="GO:0005506">
    <property type="term" value="F:iron ion binding"/>
    <property type="evidence" value="ECO:0007669"/>
    <property type="project" value="InterPro"/>
</dbReference>
<dbReference type="InterPro" id="IPR017972">
    <property type="entry name" value="Cyt_P450_CS"/>
</dbReference>
<evidence type="ECO:0000256" key="9">
    <source>
        <dbReference type="ARBA" id="ARBA00023004"/>
    </source>
</evidence>
<evidence type="ECO:0000313" key="13">
    <source>
        <dbReference type="Proteomes" id="UP000515158"/>
    </source>
</evidence>
<dbReference type="InterPro" id="IPR036396">
    <property type="entry name" value="Cyt_P450_sf"/>
</dbReference>
<comment type="similarity">
    <text evidence="5 12">Belongs to the cytochrome P450 family.</text>
</comment>
<dbReference type="InterPro" id="IPR002403">
    <property type="entry name" value="Cyt_P450_E_grp-IV"/>
</dbReference>
<organism evidence="14">
    <name type="scientific">Thrips palmi</name>
    <name type="common">Melon thrips</name>
    <dbReference type="NCBI Taxonomy" id="161013"/>
    <lineage>
        <taxon>Eukaryota</taxon>
        <taxon>Metazoa</taxon>
        <taxon>Ecdysozoa</taxon>
        <taxon>Arthropoda</taxon>
        <taxon>Hexapoda</taxon>
        <taxon>Insecta</taxon>
        <taxon>Pterygota</taxon>
        <taxon>Neoptera</taxon>
        <taxon>Paraneoptera</taxon>
        <taxon>Thysanoptera</taxon>
        <taxon>Terebrantia</taxon>
        <taxon>Thripoidea</taxon>
        <taxon>Thripidae</taxon>
        <taxon>Thrips</taxon>
    </lineage>
</organism>
<gene>
    <name evidence="14" type="primary">LOC117641304</name>
</gene>
<dbReference type="PROSITE" id="PS00086">
    <property type="entry name" value="CYTOCHROME_P450"/>
    <property type="match status" value="1"/>
</dbReference>
<proteinExistence type="inferred from homology"/>
<comment type="cofactor">
    <cofactor evidence="1 11">
        <name>heme</name>
        <dbReference type="ChEBI" id="CHEBI:30413"/>
    </cofactor>
</comment>
<keyword evidence="9 11" id="KW-0408">Iron</keyword>
<evidence type="ECO:0000256" key="11">
    <source>
        <dbReference type="PIRSR" id="PIRSR602403-1"/>
    </source>
</evidence>